<gene>
    <name evidence="6" type="ORF">FYJ39_14535</name>
</gene>
<dbReference type="Gene3D" id="1.10.10.10">
    <property type="entry name" value="Winged helix-like DNA-binding domain superfamily/Winged helix DNA-binding domain"/>
    <property type="match status" value="1"/>
</dbReference>
<protein>
    <submittedName>
        <fullName evidence="6">MurR/RpiR family transcriptional regulator</fullName>
    </submittedName>
</protein>
<name>A0A7X2NMV1_9CLOT</name>
<evidence type="ECO:0000256" key="3">
    <source>
        <dbReference type="ARBA" id="ARBA00023163"/>
    </source>
</evidence>
<proteinExistence type="predicted"/>
<evidence type="ECO:0000259" key="5">
    <source>
        <dbReference type="PROSITE" id="PS51464"/>
    </source>
</evidence>
<dbReference type="PANTHER" id="PTHR30514">
    <property type="entry name" value="GLUCOKINASE"/>
    <property type="match status" value="1"/>
</dbReference>
<comment type="caution">
    <text evidence="6">The sequence shown here is derived from an EMBL/GenBank/DDBJ whole genome shotgun (WGS) entry which is preliminary data.</text>
</comment>
<dbReference type="InterPro" id="IPR035472">
    <property type="entry name" value="RpiR-like_SIS"/>
</dbReference>
<organism evidence="6 7">
    <name type="scientific">Clostridium porci</name>
    <dbReference type="NCBI Taxonomy" id="2605778"/>
    <lineage>
        <taxon>Bacteria</taxon>
        <taxon>Bacillati</taxon>
        <taxon>Bacillota</taxon>
        <taxon>Clostridia</taxon>
        <taxon>Eubacteriales</taxon>
        <taxon>Clostridiaceae</taxon>
        <taxon>Clostridium</taxon>
    </lineage>
</organism>
<dbReference type="GO" id="GO:0003700">
    <property type="term" value="F:DNA-binding transcription factor activity"/>
    <property type="evidence" value="ECO:0007669"/>
    <property type="project" value="InterPro"/>
</dbReference>
<dbReference type="InterPro" id="IPR036388">
    <property type="entry name" value="WH-like_DNA-bd_sf"/>
</dbReference>
<dbReference type="AlphaFoldDB" id="A0A7X2NMV1"/>
<dbReference type="InterPro" id="IPR009057">
    <property type="entry name" value="Homeodomain-like_sf"/>
</dbReference>
<dbReference type="InterPro" id="IPR001347">
    <property type="entry name" value="SIS_dom"/>
</dbReference>
<feature type="domain" description="SIS" evidence="5">
    <location>
        <begin position="128"/>
        <end position="268"/>
    </location>
</feature>
<dbReference type="GO" id="GO:0097367">
    <property type="term" value="F:carbohydrate derivative binding"/>
    <property type="evidence" value="ECO:0007669"/>
    <property type="project" value="InterPro"/>
</dbReference>
<dbReference type="Pfam" id="PF01380">
    <property type="entry name" value="SIS"/>
    <property type="match status" value="1"/>
</dbReference>
<dbReference type="RefSeq" id="WP_154473201.1">
    <property type="nucleotide sequence ID" value="NZ_VUMD01000014.1"/>
</dbReference>
<evidence type="ECO:0000256" key="1">
    <source>
        <dbReference type="ARBA" id="ARBA00023015"/>
    </source>
</evidence>
<feature type="domain" description="HTH rpiR-type" evidence="4">
    <location>
        <begin position="5"/>
        <end position="81"/>
    </location>
</feature>
<dbReference type="InterPro" id="IPR000281">
    <property type="entry name" value="HTH_RpiR"/>
</dbReference>
<dbReference type="PROSITE" id="PS51464">
    <property type="entry name" value="SIS"/>
    <property type="match status" value="1"/>
</dbReference>
<dbReference type="Pfam" id="PF01418">
    <property type="entry name" value="HTH_6"/>
    <property type="match status" value="1"/>
</dbReference>
<keyword evidence="7" id="KW-1185">Reference proteome</keyword>
<dbReference type="GO" id="GO:1901135">
    <property type="term" value="P:carbohydrate derivative metabolic process"/>
    <property type="evidence" value="ECO:0007669"/>
    <property type="project" value="InterPro"/>
</dbReference>
<reference evidence="6 7" key="1">
    <citation type="submission" date="2019-08" db="EMBL/GenBank/DDBJ databases">
        <title>In-depth cultivation of the pig gut microbiome towards novel bacterial diversity and tailored functional studies.</title>
        <authorList>
            <person name="Wylensek D."/>
            <person name="Hitch T.C.A."/>
            <person name="Clavel T."/>
        </authorList>
    </citation>
    <scope>NUCLEOTIDE SEQUENCE [LARGE SCALE GENOMIC DNA]</scope>
    <source>
        <strain evidence="6 7">WCA-389-WT-23D1</strain>
    </source>
</reference>
<dbReference type="SUPFAM" id="SSF53697">
    <property type="entry name" value="SIS domain"/>
    <property type="match status" value="1"/>
</dbReference>
<keyword evidence="3" id="KW-0804">Transcription</keyword>
<dbReference type="InterPro" id="IPR046348">
    <property type="entry name" value="SIS_dom_sf"/>
</dbReference>
<dbReference type="Gene3D" id="3.40.50.10490">
    <property type="entry name" value="Glucose-6-phosphate isomerase like protein, domain 1"/>
    <property type="match status" value="1"/>
</dbReference>
<sequence length="287" mass="31544">MQFSLNILAQIVGTENNFSKTEKRIADFVLANPREVITLSISELAVKCGVSDATVFRFCKHLNLNGYQEFRMELIKVLSGSEPDQEPVEMEILNDDSAERVIDKVLAIHKSALTKSRDALNAAQLEQAVDMITQAKSVYFFGVGGSLLTALEAKVRFMQVSPKFHVDIDPQLQALSASLLPAESLAVIFSYSGATNDIIEIAKMVKKQGCPIIVITRFLQSPLTALADVVLISGVNEGPYQAGSLTVKVGILFLLDVLYTEYCKKNIDESNKNKMITSRAVIDKIPN</sequence>
<dbReference type="CDD" id="cd05013">
    <property type="entry name" value="SIS_RpiR"/>
    <property type="match status" value="1"/>
</dbReference>
<evidence type="ECO:0000256" key="2">
    <source>
        <dbReference type="ARBA" id="ARBA00023125"/>
    </source>
</evidence>
<keyword evidence="1" id="KW-0805">Transcription regulation</keyword>
<evidence type="ECO:0000313" key="6">
    <source>
        <dbReference type="EMBL" id="MSS37752.1"/>
    </source>
</evidence>
<dbReference type="GO" id="GO:0003677">
    <property type="term" value="F:DNA binding"/>
    <property type="evidence" value="ECO:0007669"/>
    <property type="project" value="UniProtKB-KW"/>
</dbReference>
<evidence type="ECO:0000313" key="7">
    <source>
        <dbReference type="Proteomes" id="UP000429958"/>
    </source>
</evidence>
<dbReference type="PANTHER" id="PTHR30514:SF1">
    <property type="entry name" value="HTH-TYPE TRANSCRIPTIONAL REGULATOR HEXR-RELATED"/>
    <property type="match status" value="1"/>
</dbReference>
<accession>A0A7X2NMV1</accession>
<keyword evidence="2" id="KW-0238">DNA-binding</keyword>
<dbReference type="SUPFAM" id="SSF46689">
    <property type="entry name" value="Homeodomain-like"/>
    <property type="match status" value="1"/>
</dbReference>
<dbReference type="Proteomes" id="UP000429958">
    <property type="component" value="Unassembled WGS sequence"/>
</dbReference>
<dbReference type="EMBL" id="VUMD01000014">
    <property type="protein sequence ID" value="MSS37752.1"/>
    <property type="molecule type" value="Genomic_DNA"/>
</dbReference>
<dbReference type="PROSITE" id="PS51071">
    <property type="entry name" value="HTH_RPIR"/>
    <property type="match status" value="1"/>
</dbReference>
<dbReference type="InterPro" id="IPR047640">
    <property type="entry name" value="RpiR-like"/>
</dbReference>
<evidence type="ECO:0000259" key="4">
    <source>
        <dbReference type="PROSITE" id="PS51071"/>
    </source>
</evidence>